<evidence type="ECO:0000313" key="4">
    <source>
        <dbReference type="Proteomes" id="UP000307244"/>
    </source>
</evidence>
<feature type="transmembrane region" description="Helical" evidence="1">
    <location>
        <begin position="303"/>
        <end position="323"/>
    </location>
</feature>
<dbReference type="Proteomes" id="UP000307244">
    <property type="component" value="Unassembled WGS sequence"/>
</dbReference>
<protein>
    <submittedName>
        <fullName evidence="3">Serine/threonine-protein phosphatase</fullName>
    </submittedName>
</protein>
<dbReference type="PROSITE" id="PS51746">
    <property type="entry name" value="PPM_2"/>
    <property type="match status" value="1"/>
</dbReference>
<sequence length="481" mass="53191">MEKNYFGLTDTGKVRDNNEDTFIAERTIGIDYIISCVIDGVGGYAGGEIASAIARQCILKRLKTPSGDLTTLMREAIVAADAQIMAEKQKVKEHESMACVLTLAVVDLKRNQFHYAHVGDTRLYLLRDNSLVKISKDQSFVGFMEDSGRLTEEQAMKHPKRNEINKALGFGSGIAVQEDYIEMGQSPFLPGDLLLLCSDGLSDMVNRQEITQILVRNTELKTKAEELIVTANKNGGLDNITVVLVKNDNESLVHEATKPIAKPERKPQPNKPVLREVVEAVPVSAVAQQAQDIKQEQKSNKGIITLLSVLCLVFLLLSVYLLWQTSQQLNNVKQHRLTATKNIRNPQEVKLQDTINNVKGNVLILSDSLFKSPIILTEALLINRDTLFIKAKGNIAIQSDSAFKGSAIVVKPAGKYIYLENLTFDHFNTAISSQNNALVLKNIRFVNCQSGITAAYQFAEGKFVNGQITRSTFKTDSLAKP</sequence>
<proteinExistence type="predicted"/>
<dbReference type="Gene3D" id="3.60.40.10">
    <property type="entry name" value="PPM-type phosphatase domain"/>
    <property type="match status" value="1"/>
</dbReference>
<dbReference type="SMART" id="SM00331">
    <property type="entry name" value="PP2C_SIG"/>
    <property type="match status" value="1"/>
</dbReference>
<comment type="caution">
    <text evidence="3">The sequence shown here is derived from an EMBL/GenBank/DDBJ whole genome shotgun (WGS) entry which is preliminary data.</text>
</comment>
<dbReference type="SMART" id="SM00332">
    <property type="entry name" value="PP2Cc"/>
    <property type="match status" value="1"/>
</dbReference>
<dbReference type="InterPro" id="IPR001932">
    <property type="entry name" value="PPM-type_phosphatase-like_dom"/>
</dbReference>
<evidence type="ECO:0000259" key="2">
    <source>
        <dbReference type="PROSITE" id="PS51746"/>
    </source>
</evidence>
<keyword evidence="1" id="KW-0812">Transmembrane</keyword>
<organism evidence="3 4">
    <name type="scientific">Pedobacter frigoris</name>
    <dbReference type="NCBI Taxonomy" id="2571272"/>
    <lineage>
        <taxon>Bacteria</taxon>
        <taxon>Pseudomonadati</taxon>
        <taxon>Bacteroidota</taxon>
        <taxon>Sphingobacteriia</taxon>
        <taxon>Sphingobacteriales</taxon>
        <taxon>Sphingobacteriaceae</taxon>
        <taxon>Pedobacter</taxon>
    </lineage>
</organism>
<reference evidence="3 4" key="1">
    <citation type="submission" date="2019-04" db="EMBL/GenBank/DDBJ databases">
        <title>Pedobacter sp. RP-3-15 sp. nov., isolated from Arctic soil.</title>
        <authorList>
            <person name="Dahal R.H."/>
            <person name="Kim D.-U."/>
        </authorList>
    </citation>
    <scope>NUCLEOTIDE SEQUENCE [LARGE SCALE GENOMIC DNA]</scope>
    <source>
        <strain evidence="3 4">RP-3-15</strain>
    </source>
</reference>
<dbReference type="CDD" id="cd00143">
    <property type="entry name" value="PP2Cc"/>
    <property type="match status" value="1"/>
</dbReference>
<dbReference type="InterPro" id="IPR015655">
    <property type="entry name" value="PP2C"/>
</dbReference>
<name>A0A4U1CJ21_9SPHI</name>
<evidence type="ECO:0000313" key="3">
    <source>
        <dbReference type="EMBL" id="TKC06980.1"/>
    </source>
</evidence>
<accession>A0A4U1CJ21</accession>
<feature type="domain" description="PPM-type phosphatase" evidence="2">
    <location>
        <begin position="5"/>
        <end position="247"/>
    </location>
</feature>
<dbReference type="GO" id="GO:0004722">
    <property type="term" value="F:protein serine/threonine phosphatase activity"/>
    <property type="evidence" value="ECO:0007669"/>
    <property type="project" value="InterPro"/>
</dbReference>
<dbReference type="EMBL" id="SWBQ01000002">
    <property type="protein sequence ID" value="TKC06980.1"/>
    <property type="molecule type" value="Genomic_DNA"/>
</dbReference>
<dbReference type="PANTHER" id="PTHR47992">
    <property type="entry name" value="PROTEIN PHOSPHATASE"/>
    <property type="match status" value="1"/>
</dbReference>
<dbReference type="AlphaFoldDB" id="A0A4U1CJ21"/>
<keyword evidence="1" id="KW-0472">Membrane</keyword>
<keyword evidence="4" id="KW-1185">Reference proteome</keyword>
<evidence type="ECO:0000256" key="1">
    <source>
        <dbReference type="SAM" id="Phobius"/>
    </source>
</evidence>
<keyword evidence="1" id="KW-1133">Transmembrane helix</keyword>
<dbReference type="InterPro" id="IPR036457">
    <property type="entry name" value="PPM-type-like_dom_sf"/>
</dbReference>
<dbReference type="SUPFAM" id="SSF81606">
    <property type="entry name" value="PP2C-like"/>
    <property type="match status" value="1"/>
</dbReference>
<dbReference type="OrthoDB" id="9801841at2"/>
<gene>
    <name evidence="3" type="ORF">FA047_06840</name>
</gene>
<dbReference type="Pfam" id="PF13672">
    <property type="entry name" value="PP2C_2"/>
    <property type="match status" value="1"/>
</dbReference>
<dbReference type="RefSeq" id="WP_136835253.1">
    <property type="nucleotide sequence ID" value="NZ_SWBQ01000002.1"/>
</dbReference>